<evidence type="ECO:0008006" key="5">
    <source>
        <dbReference type="Google" id="ProtNLM"/>
    </source>
</evidence>
<dbReference type="EMBL" id="CACVKT020000543">
    <property type="protein sequence ID" value="CAC5360084.1"/>
    <property type="molecule type" value="Genomic_DNA"/>
</dbReference>
<feature type="compositionally biased region" description="Polar residues" evidence="2">
    <location>
        <begin position="1"/>
        <end position="13"/>
    </location>
</feature>
<dbReference type="InterPro" id="IPR036514">
    <property type="entry name" value="SGNH_hydro_sf"/>
</dbReference>
<dbReference type="Proteomes" id="UP000507470">
    <property type="component" value="Unassembled WGS sequence"/>
</dbReference>
<dbReference type="SUPFAM" id="SSF52266">
    <property type="entry name" value="SGNH hydrolase"/>
    <property type="match status" value="1"/>
</dbReference>
<feature type="compositionally biased region" description="Basic and acidic residues" evidence="2">
    <location>
        <begin position="14"/>
        <end position="29"/>
    </location>
</feature>
<reference evidence="3 4" key="1">
    <citation type="submission" date="2020-06" db="EMBL/GenBank/DDBJ databases">
        <authorList>
            <person name="Li R."/>
            <person name="Bekaert M."/>
        </authorList>
    </citation>
    <scope>NUCLEOTIDE SEQUENCE [LARGE SCALE GENOMIC DNA]</scope>
    <source>
        <strain evidence="4">wild</strain>
    </source>
</reference>
<evidence type="ECO:0000313" key="3">
    <source>
        <dbReference type="EMBL" id="CAC5360084.1"/>
    </source>
</evidence>
<sequence length="335" mass="37711">MQSTIDTNTCTDHQGSHGEHSETSIKQSYTKDQHVNTDENGNYADNIKRLQFGLTETVSKLESSNSFNTEKTLKAVTDCEKAIENIPQSIKQLKLTAVETIQPADVTGLKKKVQLLEDEIQSLKSQLQTEKGNNVLLQEQFNSAIKHEQSIHVEKLTQAADIKKVIQYTLDDTSEFLSTFTDTPDMLVLHSLTNDLKTKQPTQCINRLFDIVSEASSKWPLLKCVISFTTPRRDSITNFTNAQIINALLKQKFNGIDNIFFADHTNMLVNGNPNDNLLCEDEIHLNDKGISILASNIKRAIHTGLHIPLPPARSRSKSRQRPNRGRGRGRGRDYE</sequence>
<keyword evidence="1" id="KW-0175">Coiled coil</keyword>
<keyword evidence="4" id="KW-1185">Reference proteome</keyword>
<feature type="region of interest" description="Disordered" evidence="2">
    <location>
        <begin position="1"/>
        <end position="29"/>
    </location>
</feature>
<gene>
    <name evidence="3" type="ORF">MCOR_2689</name>
</gene>
<evidence type="ECO:0000313" key="4">
    <source>
        <dbReference type="Proteomes" id="UP000507470"/>
    </source>
</evidence>
<evidence type="ECO:0000256" key="1">
    <source>
        <dbReference type="SAM" id="Coils"/>
    </source>
</evidence>
<name>A0A6J8A3G9_MYTCO</name>
<feature type="region of interest" description="Disordered" evidence="2">
    <location>
        <begin position="307"/>
        <end position="335"/>
    </location>
</feature>
<dbReference type="Gene3D" id="3.40.50.1110">
    <property type="entry name" value="SGNH hydrolase"/>
    <property type="match status" value="1"/>
</dbReference>
<dbReference type="OrthoDB" id="6167938at2759"/>
<protein>
    <recommendedName>
        <fullName evidence="5">SGNH hydrolase-type esterase domain-containing protein</fullName>
    </recommendedName>
</protein>
<proteinExistence type="predicted"/>
<dbReference type="AlphaFoldDB" id="A0A6J8A3G9"/>
<evidence type="ECO:0000256" key="2">
    <source>
        <dbReference type="SAM" id="MobiDB-lite"/>
    </source>
</evidence>
<organism evidence="3 4">
    <name type="scientific">Mytilus coruscus</name>
    <name type="common">Sea mussel</name>
    <dbReference type="NCBI Taxonomy" id="42192"/>
    <lineage>
        <taxon>Eukaryota</taxon>
        <taxon>Metazoa</taxon>
        <taxon>Spiralia</taxon>
        <taxon>Lophotrochozoa</taxon>
        <taxon>Mollusca</taxon>
        <taxon>Bivalvia</taxon>
        <taxon>Autobranchia</taxon>
        <taxon>Pteriomorphia</taxon>
        <taxon>Mytilida</taxon>
        <taxon>Mytiloidea</taxon>
        <taxon>Mytilidae</taxon>
        <taxon>Mytilinae</taxon>
        <taxon>Mytilus</taxon>
    </lineage>
</organism>
<feature type="compositionally biased region" description="Basic residues" evidence="2">
    <location>
        <begin position="314"/>
        <end position="329"/>
    </location>
</feature>
<accession>A0A6J8A3G9</accession>
<feature type="coiled-coil region" evidence="1">
    <location>
        <begin position="106"/>
        <end position="140"/>
    </location>
</feature>